<sequence>MEHLEREIHIPKYAITADSDLTMLVVEGKEGIGSTFSTKLSFDECERFIDIEDESIPERERLQRNADKGRVNGIRDYLINRDNTFFPSVILVVSSLELVPVEVGFGEVRVHKATLKANVDRLLIDGQGRLTGIRQALKVRPELASHHLDVKIVVLNTAKIRDSAKFVTQIFADLHLNLKKPNASQSIWFDSETNLNRLTNDVLETTERMGIPFADSVAVNGKLSCGQIFTLANVTDFISIMAASSTSKKSVNAVLNDTDNYDLYRVLVAQYIQAIYHTLPLQEVHDADDAQWKSALNNQILLCAIGLKALAWVGRSIIEDALANDRTQLDFTPLNKLHDLPLSDKANELWLKKGIFNKDVDGKIKIVKGSEKRLAAVLCQSIRLLPAAELV</sequence>
<evidence type="ECO:0000313" key="2">
    <source>
        <dbReference type="Proteomes" id="UP000502608"/>
    </source>
</evidence>
<dbReference type="InterPro" id="IPR017642">
    <property type="entry name" value="DNA_S_mod_DndB"/>
</dbReference>
<protein>
    <submittedName>
        <fullName evidence="1">DGQHR domain-containing protein</fullName>
    </submittedName>
</protein>
<dbReference type="NCBIfam" id="TIGR03187">
    <property type="entry name" value="DGQHR"/>
    <property type="match status" value="1"/>
</dbReference>
<evidence type="ECO:0000313" key="1">
    <source>
        <dbReference type="EMBL" id="QIR16661.1"/>
    </source>
</evidence>
<reference evidence="1 2" key="1">
    <citation type="submission" date="2020-03" db="EMBL/GenBank/DDBJ databases">
        <title>Complete genome sequence of Shewanella sp.</title>
        <authorList>
            <person name="Kim Y.-S."/>
            <person name="Kim S.-J."/>
            <person name="Jung H.-K."/>
            <person name="Kim K.-H."/>
        </authorList>
    </citation>
    <scope>NUCLEOTIDE SEQUENCE [LARGE SCALE GENOMIC DNA]</scope>
    <source>
        <strain evidence="1 2">PN3F2</strain>
        <plasmid evidence="1 2">pPN3F2_2</plasmid>
    </source>
</reference>
<dbReference type="KEGG" id="saes:HBH39_19500"/>
<name>A0A6G9QSB1_9GAMM</name>
<dbReference type="Pfam" id="PF14072">
    <property type="entry name" value="DndB"/>
    <property type="match status" value="1"/>
</dbReference>
<dbReference type="CDD" id="cd16414">
    <property type="entry name" value="dndB_like"/>
    <property type="match status" value="1"/>
</dbReference>
<gene>
    <name evidence="1" type="ORF">HBH39_19500</name>
</gene>
<dbReference type="AlphaFoldDB" id="A0A6G9QSB1"/>
<geneLocation type="plasmid" evidence="1 2">
    <name>pPN3F2_2</name>
</geneLocation>
<dbReference type="RefSeq" id="WP_167680489.1">
    <property type="nucleotide sequence ID" value="NZ_CP050315.1"/>
</dbReference>
<dbReference type="EMBL" id="CP050315">
    <property type="protein sequence ID" value="QIR16661.1"/>
    <property type="molecule type" value="Genomic_DNA"/>
</dbReference>
<keyword evidence="2" id="KW-1185">Reference proteome</keyword>
<accession>A0A6G9QSB1</accession>
<dbReference type="Proteomes" id="UP000502608">
    <property type="component" value="Plasmid pPN3F2_2"/>
</dbReference>
<proteinExistence type="predicted"/>
<organism evidence="1 2">
    <name type="scientific">Shewanella aestuarii</name>
    <dbReference type="NCBI Taxonomy" id="1028752"/>
    <lineage>
        <taxon>Bacteria</taxon>
        <taxon>Pseudomonadati</taxon>
        <taxon>Pseudomonadota</taxon>
        <taxon>Gammaproteobacteria</taxon>
        <taxon>Alteromonadales</taxon>
        <taxon>Shewanellaceae</taxon>
        <taxon>Shewanella</taxon>
    </lineage>
</organism>
<keyword evidence="1" id="KW-0614">Plasmid</keyword>
<dbReference type="InterPro" id="IPR017601">
    <property type="entry name" value="DGQHR-contain_dom"/>
</dbReference>